<feature type="region of interest" description="Disordered" evidence="2">
    <location>
        <begin position="676"/>
        <end position="887"/>
    </location>
</feature>
<dbReference type="FunFam" id="1.20.1270.60:FF:000050">
    <property type="entry name" value="RhoGAP and Fes/CIP4 domain protein"/>
    <property type="match status" value="1"/>
</dbReference>
<dbReference type="GO" id="GO:0005096">
    <property type="term" value="F:GTPase activator activity"/>
    <property type="evidence" value="ECO:0007669"/>
    <property type="project" value="TreeGrafter"/>
</dbReference>
<proteinExistence type="predicted"/>
<evidence type="ECO:0000256" key="1">
    <source>
        <dbReference type="PROSITE-ProRule" id="PRU01077"/>
    </source>
</evidence>
<dbReference type="AlphaFoldDB" id="A0A9W9KUG4"/>
<feature type="domain" description="Rho-GAP" evidence="4">
    <location>
        <begin position="467"/>
        <end position="665"/>
    </location>
</feature>
<dbReference type="CDD" id="cd04399">
    <property type="entry name" value="RhoGAP_fRGD2"/>
    <property type="match status" value="1"/>
</dbReference>
<keyword evidence="7" id="KW-1185">Reference proteome</keyword>
<dbReference type="InterPro" id="IPR027267">
    <property type="entry name" value="AH/BAR_dom_sf"/>
</dbReference>
<dbReference type="Pfam" id="PF00610">
    <property type="entry name" value="DEP"/>
    <property type="match status" value="1"/>
</dbReference>
<dbReference type="InterPro" id="IPR031160">
    <property type="entry name" value="F_BAR_dom"/>
</dbReference>
<feature type="compositionally biased region" description="Basic and acidic residues" evidence="2">
    <location>
        <begin position="691"/>
        <end position="702"/>
    </location>
</feature>
<feature type="compositionally biased region" description="Polar residues" evidence="2">
    <location>
        <begin position="758"/>
        <end position="782"/>
    </location>
</feature>
<feature type="compositionally biased region" description="Low complexity" evidence="2">
    <location>
        <begin position="309"/>
        <end position="321"/>
    </location>
</feature>
<dbReference type="GO" id="GO:0007264">
    <property type="term" value="P:small GTPase-mediated signal transduction"/>
    <property type="evidence" value="ECO:0007669"/>
    <property type="project" value="TreeGrafter"/>
</dbReference>
<evidence type="ECO:0000313" key="7">
    <source>
        <dbReference type="Proteomes" id="UP001149079"/>
    </source>
</evidence>
<dbReference type="PANTHER" id="PTHR23065">
    <property type="entry name" value="PROLINE-SERINE-THREONINE PHOSPHATASE INTERACTING PROTEIN 1"/>
    <property type="match status" value="1"/>
</dbReference>
<organism evidence="6 7">
    <name type="scientific">Penicillium bovifimosum</name>
    <dbReference type="NCBI Taxonomy" id="126998"/>
    <lineage>
        <taxon>Eukaryota</taxon>
        <taxon>Fungi</taxon>
        <taxon>Dikarya</taxon>
        <taxon>Ascomycota</taxon>
        <taxon>Pezizomycotina</taxon>
        <taxon>Eurotiomycetes</taxon>
        <taxon>Eurotiomycetidae</taxon>
        <taxon>Eurotiales</taxon>
        <taxon>Aspergillaceae</taxon>
        <taxon>Penicillium</taxon>
    </lineage>
</organism>
<dbReference type="EMBL" id="JAPQKL010000008">
    <property type="protein sequence ID" value="KAJ5120397.1"/>
    <property type="molecule type" value="Genomic_DNA"/>
</dbReference>
<dbReference type="SUPFAM" id="SSF48350">
    <property type="entry name" value="GTPase activation domain, GAP"/>
    <property type="match status" value="1"/>
</dbReference>
<gene>
    <name evidence="6" type="ORF">N7515_009785</name>
</gene>
<dbReference type="Gene3D" id="1.20.1270.60">
    <property type="entry name" value="Arfaptin homology (AH) domain/BAR domain"/>
    <property type="match status" value="2"/>
</dbReference>
<dbReference type="PROSITE" id="PS51741">
    <property type="entry name" value="F_BAR"/>
    <property type="match status" value="1"/>
</dbReference>
<dbReference type="FunFam" id="1.10.555.10:FF:000044">
    <property type="entry name" value="Rho-gtpase-activating protein 8"/>
    <property type="match status" value="1"/>
</dbReference>
<dbReference type="PANTHER" id="PTHR23065:SF17">
    <property type="entry name" value="RHO-GTPASE-ACTIVATING PROTEIN RGD2"/>
    <property type="match status" value="1"/>
</dbReference>
<dbReference type="GO" id="GO:0005737">
    <property type="term" value="C:cytoplasm"/>
    <property type="evidence" value="ECO:0007669"/>
    <property type="project" value="TreeGrafter"/>
</dbReference>
<dbReference type="OrthoDB" id="2155291at2759"/>
<dbReference type="InterPro" id="IPR000591">
    <property type="entry name" value="DEP_dom"/>
</dbReference>
<dbReference type="SUPFAM" id="SSF103657">
    <property type="entry name" value="BAR/IMD domain-like"/>
    <property type="match status" value="1"/>
</dbReference>
<evidence type="ECO:0000259" key="4">
    <source>
        <dbReference type="PROSITE" id="PS50238"/>
    </source>
</evidence>
<evidence type="ECO:0000313" key="6">
    <source>
        <dbReference type="EMBL" id="KAJ5120397.1"/>
    </source>
</evidence>
<dbReference type="SUPFAM" id="SSF46785">
    <property type="entry name" value="Winged helix' DNA-binding domain"/>
    <property type="match status" value="1"/>
</dbReference>
<dbReference type="SMART" id="SM00324">
    <property type="entry name" value="RhoGAP"/>
    <property type="match status" value="1"/>
</dbReference>
<dbReference type="GeneID" id="81409699"/>
<dbReference type="Proteomes" id="UP001149079">
    <property type="component" value="Unassembled WGS sequence"/>
</dbReference>
<dbReference type="PROSITE" id="PS50186">
    <property type="entry name" value="DEP"/>
    <property type="match status" value="1"/>
</dbReference>
<dbReference type="GO" id="GO:0005886">
    <property type="term" value="C:plasma membrane"/>
    <property type="evidence" value="ECO:0007669"/>
    <property type="project" value="TreeGrafter"/>
</dbReference>
<sequence length="887" mass="99062">MPGFADSFWTPDYASGLGVLYGKLQQGVVENRQILTIASMRADAEEQYGLRMGDIAPSVDRMTPVGFGKDDGASIRKAYEGIRTEMVEASKNHQKIANNIRELVVTPFRRWGEQHEMRVQYSHDLLQSRIKEHTKQAELVRKLRSTYFNKCRVVEDLEEENKLAFQDPDSSPKVKSTPKIILPAEEEVDEDPIELGERIFPPDHLKKLLTHMLNHVKLGETKVPIIGTYLNVSTGADIAQYIQTYMEAENLAQVEKIGQDMVDNGLLRLVGNMGNVFANSSKMNYQWRTKVFQLTGIPEKKKPLMRVTSAASSDDGNSSDSPIASVSEMLSGWNPLNNPHPNETPSEKLRREALEADERYKVAVRKLDQIRCRLEEEVITQLKYMEQCELDRLKAIKAVVLDFSGAISNVIPNLQSTVDHMMLYQETIQPLGDLRYLLENYRTGGFVPKIQAYENYYGSVEEQNFGVDLEARARADRKRVPILVTTILTYLDNRYPELEGDEARRMIWLTEVELSTTHRLRHILNNSKIDYSEVLPQFEIPVIASVLRLYLLELPDSLVSSQVYEIVKTIYSTTAHETTEEGRIKVLQSTLGQLRLVNIATLDAIMTHFTRLIDLTSADEEYIALLAQAFSPCILRPRVESSLTMNERHSYRLIRDLFAHKDAIFGELKRQSSALGITGSTNRPRAISTDESNRRAAMEARQRAIVNRSRATSPANRQRHRRDRSSGASEIGRFPINVNSPSDRRSTRGTSLDVPTIPSAQVASENGTTVNTQVGASVTNGTSSESPASSSTRSDSPSPPPVPPLPEMASDGSPTPTPTPAVAPAEFDKRNSMSRSSARYSRKAGLGSLSSFPTGSAVGTSGTDSNRSSIAESEPNRVTLEDKPMDD</sequence>
<reference evidence="6" key="2">
    <citation type="journal article" date="2023" name="IMA Fungus">
        <title>Comparative genomic study of the Penicillium genus elucidates a diverse pangenome and 15 lateral gene transfer events.</title>
        <authorList>
            <person name="Petersen C."/>
            <person name="Sorensen T."/>
            <person name="Nielsen M.R."/>
            <person name="Sondergaard T.E."/>
            <person name="Sorensen J.L."/>
            <person name="Fitzpatrick D.A."/>
            <person name="Frisvad J.C."/>
            <person name="Nielsen K.L."/>
        </authorList>
    </citation>
    <scope>NUCLEOTIDE SEQUENCE</scope>
    <source>
        <strain evidence="6">IBT 22155</strain>
    </source>
</reference>
<dbReference type="InterPro" id="IPR036390">
    <property type="entry name" value="WH_DNA-bd_sf"/>
</dbReference>
<feature type="domain" description="DEP" evidence="3">
    <location>
        <begin position="231"/>
        <end position="296"/>
    </location>
</feature>
<comment type="caution">
    <text evidence="6">The sequence shown here is derived from an EMBL/GenBank/DDBJ whole genome shotgun (WGS) entry which is preliminary data.</text>
</comment>
<name>A0A9W9KUG4_9EURO</name>
<feature type="compositionally biased region" description="Polar residues" evidence="2">
    <location>
        <begin position="848"/>
        <end position="871"/>
    </location>
</feature>
<dbReference type="GO" id="GO:0007010">
    <property type="term" value="P:cytoskeleton organization"/>
    <property type="evidence" value="ECO:0007669"/>
    <property type="project" value="TreeGrafter"/>
</dbReference>
<protein>
    <submittedName>
        <fullName evidence="6">Uncharacterized protein</fullName>
    </submittedName>
</protein>
<dbReference type="InterPro" id="IPR008936">
    <property type="entry name" value="Rho_GTPase_activation_prot"/>
</dbReference>
<dbReference type="Pfam" id="PF00611">
    <property type="entry name" value="FCH"/>
    <property type="match status" value="1"/>
</dbReference>
<dbReference type="GO" id="GO:0000935">
    <property type="term" value="C:division septum"/>
    <property type="evidence" value="ECO:0007669"/>
    <property type="project" value="TreeGrafter"/>
</dbReference>
<evidence type="ECO:0000256" key="2">
    <source>
        <dbReference type="SAM" id="MobiDB-lite"/>
    </source>
</evidence>
<dbReference type="PROSITE" id="PS50238">
    <property type="entry name" value="RHOGAP"/>
    <property type="match status" value="1"/>
</dbReference>
<keyword evidence="1" id="KW-0175">Coiled coil</keyword>
<dbReference type="InterPro" id="IPR001060">
    <property type="entry name" value="FCH_dom"/>
</dbReference>
<feature type="region of interest" description="Disordered" evidence="2">
    <location>
        <begin position="304"/>
        <end position="324"/>
    </location>
</feature>
<accession>A0A9W9KUG4</accession>
<dbReference type="FunFam" id="1.20.1270.60:FF:000073">
    <property type="entry name" value="RhoGAP and Fes/CIP4 domain protein"/>
    <property type="match status" value="1"/>
</dbReference>
<dbReference type="Pfam" id="PF00620">
    <property type="entry name" value="RhoGAP"/>
    <property type="match status" value="1"/>
</dbReference>
<feature type="compositionally biased region" description="Polar residues" evidence="2">
    <location>
        <begin position="334"/>
        <end position="344"/>
    </location>
</feature>
<feature type="domain" description="F-BAR" evidence="5">
    <location>
        <begin position="2"/>
        <end position="433"/>
    </location>
</feature>
<dbReference type="InterPro" id="IPR000198">
    <property type="entry name" value="RhoGAP_dom"/>
</dbReference>
<evidence type="ECO:0000259" key="5">
    <source>
        <dbReference type="PROSITE" id="PS51741"/>
    </source>
</evidence>
<feature type="region of interest" description="Disordered" evidence="2">
    <location>
        <begin position="329"/>
        <end position="348"/>
    </location>
</feature>
<feature type="compositionally biased region" description="Pro residues" evidence="2">
    <location>
        <begin position="797"/>
        <end position="806"/>
    </location>
</feature>
<dbReference type="RefSeq" id="XP_056516901.1">
    <property type="nucleotide sequence ID" value="XM_056670528.1"/>
</dbReference>
<feature type="compositionally biased region" description="Low complexity" evidence="2">
    <location>
        <begin position="783"/>
        <end position="796"/>
    </location>
</feature>
<dbReference type="Gene3D" id="1.10.555.10">
    <property type="entry name" value="Rho GTPase activation protein"/>
    <property type="match status" value="1"/>
</dbReference>
<evidence type="ECO:0000259" key="3">
    <source>
        <dbReference type="PROSITE" id="PS50186"/>
    </source>
</evidence>
<reference evidence="6" key="1">
    <citation type="submission" date="2022-11" db="EMBL/GenBank/DDBJ databases">
        <authorList>
            <person name="Petersen C."/>
        </authorList>
    </citation>
    <scope>NUCLEOTIDE SEQUENCE</scope>
    <source>
        <strain evidence="6">IBT 22155</strain>
    </source>
</reference>
<dbReference type="SMART" id="SM00055">
    <property type="entry name" value="FCH"/>
    <property type="match status" value="1"/>
</dbReference>